<dbReference type="Gene3D" id="3.90.1280.20">
    <property type="match status" value="1"/>
</dbReference>
<reference evidence="4 5" key="1">
    <citation type="submission" date="2020-03" db="EMBL/GenBank/DDBJ databases">
        <title>Genomic Encyclopedia of Type Strains, Phase IV (KMG-IV): sequencing the most valuable type-strain genomes for metagenomic binning, comparative biology and taxonomic classification.</title>
        <authorList>
            <person name="Goeker M."/>
        </authorList>
    </citation>
    <scope>NUCLEOTIDE SEQUENCE [LARGE SCALE GENOMIC DNA]</scope>
    <source>
        <strain evidence="4 5">DSM 105096</strain>
    </source>
</reference>
<dbReference type="Pfam" id="PF00571">
    <property type="entry name" value="CBS"/>
    <property type="match status" value="2"/>
</dbReference>
<evidence type="ECO:0000256" key="2">
    <source>
        <dbReference type="PROSITE-ProRule" id="PRU00703"/>
    </source>
</evidence>
<organism evidence="4 5">
    <name type="scientific">Neolewinella antarctica</name>
    <dbReference type="NCBI Taxonomy" id="442734"/>
    <lineage>
        <taxon>Bacteria</taxon>
        <taxon>Pseudomonadati</taxon>
        <taxon>Bacteroidota</taxon>
        <taxon>Saprospiria</taxon>
        <taxon>Saprospirales</taxon>
        <taxon>Lewinellaceae</taxon>
        <taxon>Neolewinella</taxon>
    </lineage>
</organism>
<name>A0ABX0XGG4_9BACT</name>
<sequence length="219" mass="24863">MTADSLITDIIVPLQPSDTGDDALRVMNDFYLRHLPVVKDGELVAVVSEDDVLEGDPLETVENYRLPLQPPSVFPDDHVYDVMKFIVQYKLTMVPVVAHDGQYIGMITNEDLLKFFAETSSFRDPGSIVILEMGRHDYSLSEIARIVESEGAIILSSFIRTFDNTARIEVTVKINNQSIAATLATFERYNYNVKASFNEKQLQDTLRERYDSLMNYLNV</sequence>
<feature type="domain" description="CBS" evidence="3">
    <location>
        <begin position="7"/>
        <end position="62"/>
    </location>
</feature>
<evidence type="ECO:0000313" key="5">
    <source>
        <dbReference type="Proteomes" id="UP000770785"/>
    </source>
</evidence>
<dbReference type="InterPro" id="IPR046342">
    <property type="entry name" value="CBS_dom_sf"/>
</dbReference>
<protein>
    <submittedName>
        <fullName evidence="4">CBS domain-containing protein</fullName>
    </submittedName>
</protein>
<evidence type="ECO:0000259" key="3">
    <source>
        <dbReference type="PROSITE" id="PS51371"/>
    </source>
</evidence>
<dbReference type="PROSITE" id="PS51371">
    <property type="entry name" value="CBS"/>
    <property type="match status" value="2"/>
</dbReference>
<dbReference type="InterPro" id="IPR051257">
    <property type="entry name" value="Diverse_CBS-Domain"/>
</dbReference>
<dbReference type="PANTHER" id="PTHR43080">
    <property type="entry name" value="CBS DOMAIN-CONTAINING PROTEIN CBSX3, MITOCHONDRIAL"/>
    <property type="match status" value="1"/>
</dbReference>
<dbReference type="SMART" id="SM00116">
    <property type="entry name" value="CBS"/>
    <property type="match status" value="2"/>
</dbReference>
<proteinExistence type="predicted"/>
<dbReference type="SUPFAM" id="SSF54631">
    <property type="entry name" value="CBS-domain pair"/>
    <property type="match status" value="1"/>
</dbReference>
<comment type="caution">
    <text evidence="4">The sequence shown here is derived from an EMBL/GenBank/DDBJ whole genome shotgun (WGS) entry which is preliminary data.</text>
</comment>
<evidence type="ECO:0000256" key="1">
    <source>
        <dbReference type="ARBA" id="ARBA00023122"/>
    </source>
</evidence>
<dbReference type="RefSeq" id="WP_168040070.1">
    <property type="nucleotide sequence ID" value="NZ_JAATJH010000009.1"/>
</dbReference>
<accession>A0ABX0XGG4</accession>
<keyword evidence="1 2" id="KW-0129">CBS domain</keyword>
<dbReference type="EMBL" id="JAATJH010000009">
    <property type="protein sequence ID" value="NJC28250.1"/>
    <property type="molecule type" value="Genomic_DNA"/>
</dbReference>
<keyword evidence="5" id="KW-1185">Reference proteome</keyword>
<dbReference type="Proteomes" id="UP000770785">
    <property type="component" value="Unassembled WGS sequence"/>
</dbReference>
<evidence type="ECO:0000313" key="4">
    <source>
        <dbReference type="EMBL" id="NJC28250.1"/>
    </source>
</evidence>
<feature type="domain" description="CBS" evidence="3">
    <location>
        <begin position="65"/>
        <end position="122"/>
    </location>
</feature>
<dbReference type="Gene3D" id="3.10.580.10">
    <property type="entry name" value="CBS-domain"/>
    <property type="match status" value="1"/>
</dbReference>
<dbReference type="InterPro" id="IPR000644">
    <property type="entry name" value="CBS_dom"/>
</dbReference>
<dbReference type="PANTHER" id="PTHR43080:SF2">
    <property type="entry name" value="CBS DOMAIN-CONTAINING PROTEIN"/>
    <property type="match status" value="1"/>
</dbReference>
<dbReference type="CDD" id="cd17783">
    <property type="entry name" value="CBS_pair_bac"/>
    <property type="match status" value="1"/>
</dbReference>
<gene>
    <name evidence="4" type="ORF">GGR27_003771</name>
</gene>